<dbReference type="Gene3D" id="2.130.10.130">
    <property type="entry name" value="Integrin alpha, N-terminal"/>
    <property type="match status" value="1"/>
</dbReference>
<dbReference type="OrthoDB" id="9815414at2"/>
<protein>
    <submittedName>
        <fullName evidence="3">RHS repeat-associated core domain-containing protein</fullName>
    </submittedName>
</protein>
<proteinExistence type="predicted"/>
<feature type="domain" description="Teneurin-like YD-shell" evidence="2">
    <location>
        <begin position="1818"/>
        <end position="1947"/>
    </location>
</feature>
<dbReference type="InterPro" id="IPR056823">
    <property type="entry name" value="TEN-like_YD-shell"/>
</dbReference>
<dbReference type="InterPro" id="IPR028994">
    <property type="entry name" value="Integrin_alpha_N"/>
</dbReference>
<keyword evidence="4" id="KW-1185">Reference proteome</keyword>
<dbReference type="SUPFAM" id="SSF69318">
    <property type="entry name" value="Integrin alpha N-terminal domain"/>
    <property type="match status" value="1"/>
</dbReference>
<dbReference type="EMBL" id="FTOE01000004">
    <property type="protein sequence ID" value="SIS73651.1"/>
    <property type="molecule type" value="Genomic_DNA"/>
</dbReference>
<evidence type="ECO:0000259" key="2">
    <source>
        <dbReference type="Pfam" id="PF25023"/>
    </source>
</evidence>
<evidence type="ECO:0000313" key="3">
    <source>
        <dbReference type="EMBL" id="SIS73651.1"/>
    </source>
</evidence>
<organism evidence="3 4">
    <name type="scientific">Neptunomonas antarctica</name>
    <dbReference type="NCBI Taxonomy" id="619304"/>
    <lineage>
        <taxon>Bacteria</taxon>
        <taxon>Pseudomonadati</taxon>
        <taxon>Pseudomonadota</taxon>
        <taxon>Gammaproteobacteria</taxon>
        <taxon>Oceanospirillales</taxon>
        <taxon>Oceanospirillaceae</taxon>
        <taxon>Neptunomonas</taxon>
    </lineage>
</organism>
<evidence type="ECO:0000313" key="4">
    <source>
        <dbReference type="Proteomes" id="UP000185999"/>
    </source>
</evidence>
<dbReference type="STRING" id="619304.SAMN05421760_10459"/>
<accession>A0A1N7LIS1</accession>
<dbReference type="Proteomes" id="UP000185999">
    <property type="component" value="Unassembled WGS sequence"/>
</dbReference>
<dbReference type="NCBIfam" id="TIGR03696">
    <property type="entry name" value="Rhs_assc_core"/>
    <property type="match status" value="1"/>
</dbReference>
<name>A0A1N7LIS1_9GAMM</name>
<reference evidence="4" key="1">
    <citation type="submission" date="2017-01" db="EMBL/GenBank/DDBJ databases">
        <authorList>
            <person name="Varghese N."/>
            <person name="Submissions S."/>
        </authorList>
    </citation>
    <scope>NUCLEOTIDE SEQUENCE [LARGE SCALE GENOMIC DNA]</scope>
    <source>
        <strain evidence="4">DSM 22306</strain>
    </source>
</reference>
<dbReference type="Pfam" id="PF25023">
    <property type="entry name" value="TEN_YD-shell"/>
    <property type="match status" value="1"/>
</dbReference>
<sequence length="2289" mass="251137">MEYSAKELTANWREILVQIRFLVCSLLLSVFPTLVHASESMVDPSDFFHSMIQSVDGNVYGAEESVAFGSVSGNGGYDVSVPVRFPEPRGDLRLPFDIRYTGGNRVGNVGVGFVAETWHIRESISVAGRKPLITEGNNFGSAKRIQLFMGGESHLMNPTGRPHEYQAMVAGRMLRLVSTDHGFLLNDTDGRQYEFKSLIDTEPDIFYHLTKVTDRTGENSIEFTHSPDTHSYCALDEERPKHPDLLLSQIAYSFADDCPKYVLDFEYGPWGWDGNQGPSCQTSSGEQQAVLSVDARGGFMQARMRILKSLSVNVSTENQCVLPMGSADATSVLKTYQFAYRPDRDTHQPRLTFVDVRGRDSEEIRPVAVYSYGSTELDGELVFGAQADIPVPADLPGNNIGIGFSTENSNDEEFVTHQVLADMTGDGLADLAYFNGSDWILQSNLIGTSTNTLNSPDRISDLNLGGSQLTMQDGSKIDGPAGPLYVNFNSWSQLIDFNGDGRLDRISALQDNSDVWSVELNLPGAQGAQSISWSHYEFDVTRIRFELLAAGLIEPAANLSLSRSTSDIADDDRLIHGQWKLEDVNGDGLPDFIFNAEPLHDQLADEDCSIFDQVFDDNGELVETSEVQNCTAWARFKPADNNNIRVYYNVSRGGLLEFSDRSTVLVVPQPGGGVCGVEAWFETQDSRTQICGFSDINGDGFADYLQSGNYVLEDEGGDQETIWVWFGNGRPGDFAPGDFHLPGPMAGIRGTRPPGCDGAYTTQQTSGLIDLTGDGIPDYVQQRQVSGDVDQKVWGLRVGMGVGYAKEIPMKVPATFQMKSDVHYCDDNQTQSISGLLDINGDKRPEFVLGASTQNEQGDVDTFYKVYEIVGGLQGKAGAPNSGRLIAVDNGYAGRTNIAWQSAKRDPNTRHQIPYPEMVVVETHSIGLRGLADPINATQYAYGDANLFYDALMSRFSFRGYGRKVTLRTHRGSPQERRMGSAKIFDRITPNSNAGLVGYRGYALVGMLRDEFRLSGVMPEDPRDLLGLDLTNNQMVQGAIHTRYGVSSKADYVPQPGDECDAVASPYDATLSSPDPLLCARFGFVFPAISTVWEGSLLPPGDAAIIKQNRICEINDYGQTTWEWRLNDVAPNRADDDVCQLTEYSVNDVGGANRMLSEISSSSTNACAATGSSVSIAPTYTRFCKTLGVGPAVSGVGYLYDGLPSGQIQKGLRTANIRQRYNPQTGALLDEVISSTQQHDEFGNITTVIKEREDGVVRETNTQFGPFGISPVLISEASSDVTAPISTSAGFDPVLMKPTLVKDANGFQKHYHYDSFGRLSSSGFSFTADQQERLLSEISYEDDPNDPTGRRIVRKDYDWLAPLGGIIVETPLPIEKTTWFDEFGRNRFTENHLGADYQDETLISGYLQFDELGRRSFEADPYLLGDNPVLSYGTSYHYYPDGKLECSIRGNGPQSLSWVSVPSDERFATCTRFKYDQRQLLIQTFGPNELTPNHNESGSFDEEVKSANDWLLRASRWTNGQRVEHSSYSYDRLGQQIGVARFVTPQLSTGAVANWSFVVDSLGQLLSVEQPDVATRFIEYDSFGQVIRESWGDNATPPVPVLETRYAYDGFGRYQSILMSVDGIVDDTSITKFQWDADTGNPAHVNPDNLLGRLAAVHDSLGSTYFGYDVFGGLSSTSRTLDDINGRFQIDRRNYVSGKLSALLFNVQDGANTQAEVVNYGYDSAGRMQIATVDSGAGNKMIFEAKIDPFGHYRQIWLGNGTVETATFAQGGRQVLEQRSLSSASRSDVIQFADYDGEDKLGRRTHTGVTGTSAPWIRQTTYAYDSMERLTQTHRTELSLAASPNISNEVFNYDAIGNVTSIEDTNSSGAGGLQLDYSGVDPDRICGIQEANVSTSPGCNVHYDIMGNIVEFPDGSGVRTFDYDAKGRLTRAQKGQNSLSIAYDGFGEISRLSVDDAFNSVQRRSIKIDPLLEAVDRGAGWVFDRKIAGPEGRTIVTLRGFGDQETQIYSHPGFGGNELFSDQNGKVAQEIEYKSFGGILSDNGAPGTIGYSEYQWSEAETLRSLGIALLGARVYDLQTGRFLQRDPLIISRPAGLSNPYAFAFNDPINFADPTGLDPNLVDNEMVFEESEVDFYYVNRNHIYRSQIDSLDGQIEAVGDKIIDLKSSRYESDSPSTGDRVLGGVGFVLSLLGAEASCVSVAGCGLGVSAASVSAGASLELALSPKPKGAIALERIRDKIDFFQHVKSRLSASRNAINAKIRPEVRPLVEEVPVVRPLVDEMPIVTPLIE</sequence>
<keyword evidence="1" id="KW-0677">Repeat</keyword>
<dbReference type="InterPro" id="IPR022385">
    <property type="entry name" value="Rhs_assc_core"/>
</dbReference>
<dbReference type="RefSeq" id="WP_054341622.1">
    <property type="nucleotide sequence ID" value="NZ_FTOE01000004.1"/>
</dbReference>
<evidence type="ECO:0000256" key="1">
    <source>
        <dbReference type="ARBA" id="ARBA00022737"/>
    </source>
</evidence>
<gene>
    <name evidence="3" type="ORF">SAMN05421760_10459</name>
</gene>
<dbReference type="Gene3D" id="2.180.10.10">
    <property type="entry name" value="RHS repeat-associated core"/>
    <property type="match status" value="1"/>
</dbReference>